<dbReference type="SUPFAM" id="SSF56655">
    <property type="entry name" value="Carbohydrate phosphatase"/>
    <property type="match status" value="1"/>
</dbReference>
<organism evidence="10 11">
    <name type="scientific">Artemia franciscana</name>
    <name type="common">Brine shrimp</name>
    <name type="synonym">Artemia sanfranciscana</name>
    <dbReference type="NCBI Taxonomy" id="6661"/>
    <lineage>
        <taxon>Eukaryota</taxon>
        <taxon>Metazoa</taxon>
        <taxon>Ecdysozoa</taxon>
        <taxon>Arthropoda</taxon>
        <taxon>Crustacea</taxon>
        <taxon>Branchiopoda</taxon>
        <taxon>Anostraca</taxon>
        <taxon>Artemiidae</taxon>
        <taxon>Artemia</taxon>
    </lineage>
</organism>
<keyword evidence="7 8" id="KW-0460">Magnesium</keyword>
<dbReference type="GO" id="GO:0007165">
    <property type="term" value="P:signal transduction"/>
    <property type="evidence" value="ECO:0007669"/>
    <property type="project" value="TreeGrafter"/>
</dbReference>
<dbReference type="InterPro" id="IPR020550">
    <property type="entry name" value="Inositol_monophosphatase_CS"/>
</dbReference>
<dbReference type="AlphaFoldDB" id="A0AA88IB70"/>
<accession>A0AA88IB70</accession>
<evidence type="ECO:0000256" key="6">
    <source>
        <dbReference type="ARBA" id="ARBA00022801"/>
    </source>
</evidence>
<dbReference type="FunFam" id="3.30.540.10:FF:000004">
    <property type="entry name" value="Inositol-1-monophosphatase"/>
    <property type="match status" value="1"/>
</dbReference>
<evidence type="ECO:0000313" key="11">
    <source>
        <dbReference type="Proteomes" id="UP001187531"/>
    </source>
</evidence>
<dbReference type="PROSITE" id="PS00629">
    <property type="entry name" value="IMP_1"/>
    <property type="match status" value="1"/>
</dbReference>
<comment type="caution">
    <text evidence="10">The sequence shown here is derived from an EMBL/GenBank/DDBJ whole genome shotgun (WGS) entry which is preliminary data.</text>
</comment>
<comment type="catalytic activity">
    <reaction evidence="1 9">
        <text>a myo-inositol phosphate + H2O = myo-inositol + phosphate</text>
        <dbReference type="Rhea" id="RHEA:24056"/>
        <dbReference type="ChEBI" id="CHEBI:15377"/>
        <dbReference type="ChEBI" id="CHEBI:17268"/>
        <dbReference type="ChEBI" id="CHEBI:43474"/>
        <dbReference type="ChEBI" id="CHEBI:84139"/>
        <dbReference type="EC" id="3.1.3.25"/>
    </reaction>
</comment>
<dbReference type="GO" id="GO:0046872">
    <property type="term" value="F:metal ion binding"/>
    <property type="evidence" value="ECO:0007669"/>
    <property type="project" value="UniProtKB-KW"/>
</dbReference>
<gene>
    <name evidence="10" type="ORF">QYM36_002343</name>
</gene>
<dbReference type="InterPro" id="IPR020552">
    <property type="entry name" value="Inositol_monoPase_Li-sen"/>
</dbReference>
<protein>
    <recommendedName>
        <fullName evidence="9">Inositol-1-monophosphatase</fullName>
        <ecNumber evidence="9">3.1.3.25</ecNumber>
    </recommendedName>
</protein>
<dbReference type="Gene3D" id="3.40.190.80">
    <property type="match status" value="1"/>
</dbReference>
<evidence type="ECO:0000256" key="1">
    <source>
        <dbReference type="ARBA" id="ARBA00001033"/>
    </source>
</evidence>
<evidence type="ECO:0000256" key="7">
    <source>
        <dbReference type="ARBA" id="ARBA00022842"/>
    </source>
</evidence>
<evidence type="ECO:0000256" key="3">
    <source>
        <dbReference type="ARBA" id="ARBA00005152"/>
    </source>
</evidence>
<comment type="pathway">
    <text evidence="3 9">Polyol metabolism; myo-inositol biosynthesis; myo-inositol from D-glucose 6-phosphate: step 2/2.</text>
</comment>
<feature type="binding site" evidence="8">
    <location>
        <position position="54"/>
    </location>
    <ligand>
        <name>Mg(2+)</name>
        <dbReference type="ChEBI" id="CHEBI:18420"/>
        <label>1</label>
        <note>catalytic</note>
    </ligand>
</feature>
<dbReference type="PRINTS" id="PR00378">
    <property type="entry name" value="LIIMPHPHTASE"/>
</dbReference>
<evidence type="ECO:0000256" key="8">
    <source>
        <dbReference type="PIRSR" id="PIRSR600760-2"/>
    </source>
</evidence>
<dbReference type="InterPro" id="IPR000760">
    <property type="entry name" value="Inositol_monophosphatase-like"/>
</dbReference>
<dbReference type="GO" id="GO:0008934">
    <property type="term" value="F:inositol monophosphate 1-phosphatase activity"/>
    <property type="evidence" value="ECO:0007669"/>
    <property type="project" value="InterPro"/>
</dbReference>
<evidence type="ECO:0000256" key="2">
    <source>
        <dbReference type="ARBA" id="ARBA00001946"/>
    </source>
</evidence>
<evidence type="ECO:0000313" key="10">
    <source>
        <dbReference type="EMBL" id="KAK2723969.1"/>
    </source>
</evidence>
<dbReference type="PANTHER" id="PTHR20854:SF4">
    <property type="entry name" value="INOSITOL-1-MONOPHOSPHATASE-RELATED"/>
    <property type="match status" value="1"/>
</dbReference>
<reference evidence="10" key="1">
    <citation type="submission" date="2023-07" db="EMBL/GenBank/DDBJ databases">
        <title>Chromosome-level genome assembly of Artemia franciscana.</title>
        <authorList>
            <person name="Jo E."/>
        </authorList>
    </citation>
    <scope>NUCLEOTIDE SEQUENCE</scope>
    <source>
        <tissue evidence="10">Whole body</tissue>
    </source>
</reference>
<dbReference type="FunFam" id="3.40.190.80:FF:000002">
    <property type="entry name" value="Inositol-1-monophosphatase"/>
    <property type="match status" value="1"/>
</dbReference>
<dbReference type="GO" id="GO:0046854">
    <property type="term" value="P:phosphatidylinositol phosphate biosynthetic process"/>
    <property type="evidence" value="ECO:0007669"/>
    <property type="project" value="InterPro"/>
</dbReference>
<dbReference type="Pfam" id="PF00459">
    <property type="entry name" value="Inositol_P"/>
    <property type="match status" value="1"/>
</dbReference>
<proteinExistence type="inferred from homology"/>
<feature type="binding site" evidence="8">
    <location>
        <position position="74"/>
    </location>
    <ligand>
        <name>Mg(2+)</name>
        <dbReference type="ChEBI" id="CHEBI:18420"/>
        <label>1</label>
        <note>catalytic</note>
    </ligand>
</feature>
<evidence type="ECO:0000256" key="4">
    <source>
        <dbReference type="ARBA" id="ARBA00009759"/>
    </source>
</evidence>
<evidence type="ECO:0000256" key="5">
    <source>
        <dbReference type="ARBA" id="ARBA00022723"/>
    </source>
</evidence>
<dbReference type="GO" id="GO:0006020">
    <property type="term" value="P:inositol metabolic process"/>
    <property type="evidence" value="ECO:0007669"/>
    <property type="project" value="TreeGrafter"/>
</dbReference>
<keyword evidence="11" id="KW-1185">Reference proteome</keyword>
<name>A0AA88IB70_ARTSF</name>
<dbReference type="InterPro" id="IPR020583">
    <property type="entry name" value="Inositol_monoP_metal-BS"/>
</dbReference>
<keyword evidence="5 8" id="KW-0479">Metal-binding</keyword>
<dbReference type="PANTHER" id="PTHR20854">
    <property type="entry name" value="INOSITOL MONOPHOSPHATASE"/>
    <property type="match status" value="1"/>
</dbReference>
<feature type="binding site" evidence="8">
    <location>
        <position position="203"/>
    </location>
    <ligand>
        <name>Mg(2+)</name>
        <dbReference type="ChEBI" id="CHEBI:18420"/>
        <label>1</label>
        <note>catalytic</note>
    </ligand>
</feature>
<dbReference type="Proteomes" id="UP001187531">
    <property type="component" value="Unassembled WGS sequence"/>
</dbReference>
<dbReference type="EC" id="3.1.3.25" evidence="9"/>
<dbReference type="InterPro" id="IPR033942">
    <property type="entry name" value="IMPase"/>
</dbReference>
<comment type="cofactor">
    <cofactor evidence="2 8 9">
        <name>Mg(2+)</name>
        <dbReference type="ChEBI" id="CHEBI:18420"/>
    </cofactor>
</comment>
<dbReference type="PRINTS" id="PR00377">
    <property type="entry name" value="IMPHPHTASES"/>
</dbReference>
<dbReference type="Gene3D" id="3.30.540.10">
    <property type="entry name" value="Fructose-1,6-Bisphosphatase, subunit A, domain 1"/>
    <property type="match status" value="1"/>
</dbReference>
<comment type="similarity">
    <text evidence="4 9">Belongs to the inositol monophosphatase superfamily.</text>
</comment>
<dbReference type="CDD" id="cd01639">
    <property type="entry name" value="IMPase"/>
    <property type="match status" value="1"/>
</dbReference>
<feature type="binding site" evidence="8">
    <location>
        <position position="76"/>
    </location>
    <ligand>
        <name>Mg(2+)</name>
        <dbReference type="ChEBI" id="CHEBI:18420"/>
        <label>1</label>
        <note>catalytic</note>
    </ligand>
</feature>
<dbReference type="PROSITE" id="PS00630">
    <property type="entry name" value="IMP_2"/>
    <property type="match status" value="1"/>
</dbReference>
<sequence length="257" mass="28281">MVFQIIKEAFSSKHKNVTTKSSEIDFVTETDQAVEKFLIDGLKEKYPNHRFIGEEGVASGLKCQLTDEPTWIIDPIDGTMNFVHSFPNVCISIALLVNKVVEIGIIYNPVLDLQYTARKGEGAFLNGNPISVSPTTALSDSLVIMELGTTRDEEKRQLVRDNFNILQTKCHGLRALGSCALNMAHVASGGADLYFEFGIHAWDIAAGDLIVREAGGVVYDTEGGPLDILGRRVICASSIEIIKEVIPLLKQMKNERD</sequence>
<feature type="binding site" evidence="8">
    <location>
        <position position="77"/>
    </location>
    <ligand>
        <name>Mg(2+)</name>
        <dbReference type="ChEBI" id="CHEBI:18420"/>
        <label>1</label>
        <note>catalytic</note>
    </ligand>
</feature>
<keyword evidence="6 9" id="KW-0378">Hydrolase</keyword>
<dbReference type="EMBL" id="JAVRJZ010000004">
    <property type="protein sequence ID" value="KAK2723969.1"/>
    <property type="molecule type" value="Genomic_DNA"/>
</dbReference>
<evidence type="ECO:0000256" key="9">
    <source>
        <dbReference type="RuleBase" id="RU364068"/>
    </source>
</evidence>